<evidence type="ECO:0008006" key="5">
    <source>
        <dbReference type="Google" id="ProtNLM"/>
    </source>
</evidence>
<keyword evidence="2" id="KW-0732">Signal</keyword>
<proteinExistence type="predicted"/>
<sequence length="250" mass="27325">MNLSKSTLRLIAALLTLSVLVAPNFTPRVGSQNRPTSFEPPPGRGIPRGGTAGGGSRPVASACDPSKRTVSSATLTALSPGRHLGLTQSSRPKLLVYVPQTTAQTMEFSLFDEQMNGVYQMNVPVSNRTGLIRIELPENAPSLVKDKPYYWTVALICNPNERTEDMVVGGWIERTEVNDSLKQELAKLRGLDRVSFYAKRGFWYDALNTLVELRQAEPGNLALAAWAELLKSVGLEAIALTSYQLPVTRL</sequence>
<dbReference type="EMBL" id="BLAY01000236">
    <property type="protein sequence ID" value="GET43616.1"/>
    <property type="molecule type" value="Genomic_DNA"/>
</dbReference>
<evidence type="ECO:0000313" key="4">
    <source>
        <dbReference type="Proteomes" id="UP001050975"/>
    </source>
</evidence>
<evidence type="ECO:0000256" key="2">
    <source>
        <dbReference type="SAM" id="SignalP"/>
    </source>
</evidence>
<reference evidence="3" key="1">
    <citation type="submission" date="2019-10" db="EMBL/GenBank/DDBJ databases">
        <title>Draft genome sequece of Microseira wollei NIES-4236.</title>
        <authorList>
            <person name="Yamaguchi H."/>
            <person name="Suzuki S."/>
            <person name="Kawachi M."/>
        </authorList>
    </citation>
    <scope>NUCLEOTIDE SEQUENCE</scope>
    <source>
        <strain evidence="3">NIES-4236</strain>
    </source>
</reference>
<feature type="compositionally biased region" description="Gly residues" evidence="1">
    <location>
        <begin position="46"/>
        <end position="56"/>
    </location>
</feature>
<feature type="chain" id="PRO_5043921069" description="DUF928 domain-containing protein" evidence="2">
    <location>
        <begin position="22"/>
        <end position="250"/>
    </location>
</feature>
<protein>
    <recommendedName>
        <fullName evidence="5">DUF928 domain-containing protein</fullName>
    </recommendedName>
</protein>
<dbReference type="Proteomes" id="UP001050975">
    <property type="component" value="Unassembled WGS sequence"/>
</dbReference>
<keyword evidence="4" id="KW-1185">Reference proteome</keyword>
<feature type="region of interest" description="Disordered" evidence="1">
    <location>
        <begin position="26"/>
        <end position="65"/>
    </location>
</feature>
<dbReference type="RefSeq" id="WP_226592602.1">
    <property type="nucleotide sequence ID" value="NZ_BLAY01000236.1"/>
</dbReference>
<feature type="signal peptide" evidence="2">
    <location>
        <begin position="1"/>
        <end position="21"/>
    </location>
</feature>
<accession>A0AAV3XRK8</accession>
<dbReference type="InterPro" id="IPR010328">
    <property type="entry name" value="DUF928"/>
</dbReference>
<dbReference type="Pfam" id="PF06051">
    <property type="entry name" value="DUF928"/>
    <property type="match status" value="1"/>
</dbReference>
<dbReference type="AlphaFoldDB" id="A0AAV3XRK8"/>
<organism evidence="3 4">
    <name type="scientific">Microseira wollei NIES-4236</name>
    <dbReference type="NCBI Taxonomy" id="2530354"/>
    <lineage>
        <taxon>Bacteria</taxon>
        <taxon>Bacillati</taxon>
        <taxon>Cyanobacteriota</taxon>
        <taxon>Cyanophyceae</taxon>
        <taxon>Oscillatoriophycideae</taxon>
        <taxon>Aerosakkonematales</taxon>
        <taxon>Aerosakkonemataceae</taxon>
        <taxon>Microseira</taxon>
    </lineage>
</organism>
<evidence type="ECO:0000313" key="3">
    <source>
        <dbReference type="EMBL" id="GET43616.1"/>
    </source>
</evidence>
<name>A0AAV3XRK8_9CYAN</name>
<evidence type="ECO:0000256" key="1">
    <source>
        <dbReference type="SAM" id="MobiDB-lite"/>
    </source>
</evidence>
<comment type="caution">
    <text evidence="3">The sequence shown here is derived from an EMBL/GenBank/DDBJ whole genome shotgun (WGS) entry which is preliminary data.</text>
</comment>
<gene>
    <name evidence="3" type="ORF">MiSe_84410</name>
</gene>